<sequence>MLTLNDLGFIRCVKESETSSVFQVSLQGRLCLMKVVSVSTPGPRHLHHLPNCP</sequence>
<evidence type="ECO:0000313" key="1">
    <source>
        <dbReference type="EMBL" id="OJI84683.1"/>
    </source>
</evidence>
<protein>
    <submittedName>
        <fullName evidence="1">Uncharacterized protein</fullName>
    </submittedName>
</protein>
<dbReference type="VEuPathDB" id="FungiDB:ASPTUDRAFT_531968"/>
<reference evidence="2" key="1">
    <citation type="journal article" date="2017" name="Genome Biol.">
        <title>Comparative genomics reveals high biological diversity and specific adaptations in the industrially and medically important fungal genus Aspergillus.</title>
        <authorList>
            <person name="de Vries R.P."/>
            <person name="Riley R."/>
            <person name="Wiebenga A."/>
            <person name="Aguilar-Osorio G."/>
            <person name="Amillis S."/>
            <person name="Uchima C.A."/>
            <person name="Anderluh G."/>
            <person name="Asadollahi M."/>
            <person name="Askin M."/>
            <person name="Barry K."/>
            <person name="Battaglia E."/>
            <person name="Bayram O."/>
            <person name="Benocci T."/>
            <person name="Braus-Stromeyer S.A."/>
            <person name="Caldana C."/>
            <person name="Canovas D."/>
            <person name="Cerqueira G.C."/>
            <person name="Chen F."/>
            <person name="Chen W."/>
            <person name="Choi C."/>
            <person name="Clum A."/>
            <person name="Dos Santos R.A."/>
            <person name="Damasio A.R."/>
            <person name="Diallinas G."/>
            <person name="Emri T."/>
            <person name="Fekete E."/>
            <person name="Flipphi M."/>
            <person name="Freyberg S."/>
            <person name="Gallo A."/>
            <person name="Gournas C."/>
            <person name="Habgood R."/>
            <person name="Hainaut M."/>
            <person name="Harispe M.L."/>
            <person name="Henrissat B."/>
            <person name="Hilden K.S."/>
            <person name="Hope R."/>
            <person name="Hossain A."/>
            <person name="Karabika E."/>
            <person name="Karaffa L."/>
            <person name="Karanyi Z."/>
            <person name="Krasevec N."/>
            <person name="Kuo A."/>
            <person name="Kusch H."/>
            <person name="LaButti K."/>
            <person name="Lagendijk E.L."/>
            <person name="Lapidus A."/>
            <person name="Levasseur A."/>
            <person name="Lindquist E."/>
            <person name="Lipzen A."/>
            <person name="Logrieco A.F."/>
            <person name="MacCabe A."/>
            <person name="Maekelae M.R."/>
            <person name="Malavazi I."/>
            <person name="Melin P."/>
            <person name="Meyer V."/>
            <person name="Mielnichuk N."/>
            <person name="Miskei M."/>
            <person name="Molnar A.P."/>
            <person name="Mule G."/>
            <person name="Ngan C.Y."/>
            <person name="Orejas M."/>
            <person name="Orosz E."/>
            <person name="Ouedraogo J.P."/>
            <person name="Overkamp K.M."/>
            <person name="Park H.-S."/>
            <person name="Perrone G."/>
            <person name="Piumi F."/>
            <person name="Punt P.J."/>
            <person name="Ram A.F."/>
            <person name="Ramon A."/>
            <person name="Rauscher S."/>
            <person name="Record E."/>
            <person name="Riano-Pachon D.M."/>
            <person name="Robert V."/>
            <person name="Roehrig J."/>
            <person name="Ruller R."/>
            <person name="Salamov A."/>
            <person name="Salih N.S."/>
            <person name="Samson R.A."/>
            <person name="Sandor E."/>
            <person name="Sanguinetti M."/>
            <person name="Schuetze T."/>
            <person name="Sepcic K."/>
            <person name="Shelest E."/>
            <person name="Sherlock G."/>
            <person name="Sophianopoulou V."/>
            <person name="Squina F.M."/>
            <person name="Sun H."/>
            <person name="Susca A."/>
            <person name="Todd R.B."/>
            <person name="Tsang A."/>
            <person name="Unkles S.E."/>
            <person name="van de Wiele N."/>
            <person name="van Rossen-Uffink D."/>
            <person name="Oliveira J.V."/>
            <person name="Vesth T.C."/>
            <person name="Visser J."/>
            <person name="Yu J.-H."/>
            <person name="Zhou M."/>
            <person name="Andersen M.R."/>
            <person name="Archer D.B."/>
            <person name="Baker S.E."/>
            <person name="Benoit I."/>
            <person name="Brakhage A.A."/>
            <person name="Braus G.H."/>
            <person name="Fischer R."/>
            <person name="Frisvad J.C."/>
            <person name="Goldman G.H."/>
            <person name="Houbraken J."/>
            <person name="Oakley B."/>
            <person name="Pocsi I."/>
            <person name="Scazzocchio C."/>
            <person name="Seiboth B."/>
            <person name="vanKuyk P.A."/>
            <person name="Wortman J."/>
            <person name="Dyer P.S."/>
            <person name="Grigoriev I.V."/>
        </authorList>
    </citation>
    <scope>NUCLEOTIDE SEQUENCE [LARGE SCALE GENOMIC DNA]</scope>
    <source>
        <strain evidence="2">CBS 134.48</strain>
    </source>
</reference>
<evidence type="ECO:0000313" key="2">
    <source>
        <dbReference type="Proteomes" id="UP000184304"/>
    </source>
</evidence>
<organism evidence="1 2">
    <name type="scientific">Aspergillus tubingensis (strain CBS 134.48)</name>
    <dbReference type="NCBI Taxonomy" id="767770"/>
    <lineage>
        <taxon>Eukaryota</taxon>
        <taxon>Fungi</taxon>
        <taxon>Dikarya</taxon>
        <taxon>Ascomycota</taxon>
        <taxon>Pezizomycotina</taxon>
        <taxon>Eurotiomycetes</taxon>
        <taxon>Eurotiomycetidae</taxon>
        <taxon>Eurotiales</taxon>
        <taxon>Aspergillaceae</taxon>
        <taxon>Aspergillus</taxon>
        <taxon>Aspergillus subgen. Circumdati</taxon>
    </lineage>
</organism>
<dbReference type="EMBL" id="KV878198">
    <property type="protein sequence ID" value="OJI84683.1"/>
    <property type="molecule type" value="Genomic_DNA"/>
</dbReference>
<accession>A0A1L9N5V2</accession>
<keyword evidence="2" id="KW-1185">Reference proteome</keyword>
<gene>
    <name evidence="1" type="ORF">ASPTUDRAFT_531968</name>
</gene>
<dbReference type="Proteomes" id="UP000184304">
    <property type="component" value="Unassembled WGS sequence"/>
</dbReference>
<proteinExistence type="predicted"/>
<dbReference type="AlphaFoldDB" id="A0A1L9N5V2"/>
<name>A0A1L9N5V2_ASPTC</name>